<reference evidence="4 6" key="2">
    <citation type="journal article" date="2013" name="Nature">
        <title>Insights into bilaterian evolution from three spiralian genomes.</title>
        <authorList>
            <person name="Simakov O."/>
            <person name="Marletaz F."/>
            <person name="Cho S.J."/>
            <person name="Edsinger-Gonzales E."/>
            <person name="Havlak P."/>
            <person name="Hellsten U."/>
            <person name="Kuo D.H."/>
            <person name="Larsson T."/>
            <person name="Lv J."/>
            <person name="Arendt D."/>
            <person name="Savage R."/>
            <person name="Osoegawa K."/>
            <person name="de Jong P."/>
            <person name="Grimwood J."/>
            <person name="Chapman J.A."/>
            <person name="Shapiro H."/>
            <person name="Aerts A."/>
            <person name="Otillar R.P."/>
            <person name="Terry A.Y."/>
            <person name="Boore J.L."/>
            <person name="Grigoriev I.V."/>
            <person name="Lindberg D.R."/>
            <person name="Seaver E.C."/>
            <person name="Weisblat D.A."/>
            <person name="Putnam N.H."/>
            <person name="Rokhsar D.S."/>
        </authorList>
    </citation>
    <scope>NUCLEOTIDE SEQUENCE</scope>
    <source>
        <strain evidence="4 6">I ESC-2004</strain>
    </source>
</reference>
<dbReference type="EnsemblMetazoa" id="CapteT115658">
    <property type="protein sequence ID" value="CapteP115658"/>
    <property type="gene ID" value="CapteG115658"/>
</dbReference>
<evidence type="ECO:0000259" key="3">
    <source>
        <dbReference type="PROSITE" id="PS51233"/>
    </source>
</evidence>
<dbReference type="Proteomes" id="UP000014760">
    <property type="component" value="Unassembled WGS sequence"/>
</dbReference>
<dbReference type="STRING" id="283909.R7USE6"/>
<dbReference type="EMBL" id="KB298217">
    <property type="protein sequence ID" value="ELU09439.1"/>
    <property type="molecule type" value="Genomic_DNA"/>
</dbReference>
<evidence type="ECO:0000313" key="6">
    <source>
        <dbReference type="Proteomes" id="UP000014760"/>
    </source>
</evidence>
<dbReference type="InterPro" id="IPR050780">
    <property type="entry name" value="Mucin_vWF_Thrombospondin_sf"/>
</dbReference>
<dbReference type="Pfam" id="PF00094">
    <property type="entry name" value="VWD"/>
    <property type="match status" value="1"/>
</dbReference>
<evidence type="ECO:0000256" key="1">
    <source>
        <dbReference type="ARBA" id="ARBA00023157"/>
    </source>
</evidence>
<organism evidence="4">
    <name type="scientific">Capitella teleta</name>
    <name type="common">Polychaete worm</name>
    <dbReference type="NCBI Taxonomy" id="283909"/>
    <lineage>
        <taxon>Eukaryota</taxon>
        <taxon>Metazoa</taxon>
        <taxon>Spiralia</taxon>
        <taxon>Lophotrochozoa</taxon>
        <taxon>Annelida</taxon>
        <taxon>Polychaeta</taxon>
        <taxon>Sedentaria</taxon>
        <taxon>Scolecida</taxon>
        <taxon>Capitellidae</taxon>
        <taxon>Capitella</taxon>
    </lineage>
</organism>
<dbReference type="OrthoDB" id="6098339at2759"/>
<dbReference type="PANTHER" id="PTHR11339">
    <property type="entry name" value="EXTRACELLULAR MATRIX GLYCOPROTEIN RELATED"/>
    <property type="match status" value="1"/>
</dbReference>
<dbReference type="HOGENOM" id="CLU_1699871_0_0_1"/>
<keyword evidence="6" id="KW-1185">Reference proteome</keyword>
<reference evidence="6" key="1">
    <citation type="submission" date="2012-12" db="EMBL/GenBank/DDBJ databases">
        <authorList>
            <person name="Hellsten U."/>
            <person name="Grimwood J."/>
            <person name="Chapman J.A."/>
            <person name="Shapiro H."/>
            <person name="Aerts A."/>
            <person name="Otillar R.P."/>
            <person name="Terry A.Y."/>
            <person name="Boore J.L."/>
            <person name="Simakov O."/>
            <person name="Marletaz F."/>
            <person name="Cho S.-J."/>
            <person name="Edsinger-Gonzales E."/>
            <person name="Havlak P."/>
            <person name="Kuo D.-H."/>
            <person name="Larsson T."/>
            <person name="Lv J."/>
            <person name="Arendt D."/>
            <person name="Savage R."/>
            <person name="Osoegawa K."/>
            <person name="de Jong P."/>
            <person name="Lindberg D.R."/>
            <person name="Seaver E.C."/>
            <person name="Weisblat D.A."/>
            <person name="Putnam N.H."/>
            <person name="Grigoriev I.V."/>
            <person name="Rokhsar D.S."/>
        </authorList>
    </citation>
    <scope>NUCLEOTIDE SEQUENCE</scope>
    <source>
        <strain evidence="6">I ESC-2004</strain>
    </source>
</reference>
<dbReference type="EMBL" id="AMQN01000974">
    <property type="status" value="NOT_ANNOTATED_CDS"/>
    <property type="molecule type" value="Genomic_DNA"/>
</dbReference>
<sequence length="186" mass="20817">TQRCQVSGDPHYRTFDSQSINYQGVCLYTLSETVGLEPGSDLVPFAVNSKPEHRYNNERVSWTQYIEIQIYGSTIRLDKGRKVYVDGIEVELSYQINPQWRVFMAGNKMTFEAENGLTVWFDGNHQAEIRAPTAYAGQVYGICGNMDKDRQNDLVTKTGEKVPSTSEGQNTIGDSYVVPGAIDSEG</sequence>
<reference evidence="5" key="3">
    <citation type="submission" date="2015-06" db="UniProtKB">
        <authorList>
            <consortium name="EnsemblMetazoa"/>
        </authorList>
    </citation>
    <scope>IDENTIFICATION</scope>
</reference>
<keyword evidence="2" id="KW-0325">Glycoprotein</keyword>
<dbReference type="PANTHER" id="PTHR11339:SF386">
    <property type="entry name" value="HEMOLECTIN, ISOFORM A"/>
    <property type="match status" value="1"/>
</dbReference>
<dbReference type="AlphaFoldDB" id="R7USE6"/>
<proteinExistence type="predicted"/>
<evidence type="ECO:0000256" key="2">
    <source>
        <dbReference type="ARBA" id="ARBA00023180"/>
    </source>
</evidence>
<dbReference type="SMART" id="SM00216">
    <property type="entry name" value="VWD"/>
    <property type="match status" value="1"/>
</dbReference>
<evidence type="ECO:0000313" key="5">
    <source>
        <dbReference type="EnsemblMetazoa" id="CapteP115658"/>
    </source>
</evidence>
<accession>R7USE6</accession>
<dbReference type="OMA" id="FWSESAC"/>
<name>R7USE6_CAPTE</name>
<feature type="non-terminal residue" evidence="4">
    <location>
        <position position="1"/>
    </location>
</feature>
<gene>
    <name evidence="4" type="ORF">CAPTEDRAFT_115658</name>
</gene>
<evidence type="ECO:0000313" key="4">
    <source>
        <dbReference type="EMBL" id="ELU09439.1"/>
    </source>
</evidence>
<protein>
    <recommendedName>
        <fullName evidence="3">VWFD domain-containing protein</fullName>
    </recommendedName>
</protein>
<keyword evidence="1" id="KW-1015">Disulfide bond</keyword>
<dbReference type="GO" id="GO:0031012">
    <property type="term" value="C:extracellular matrix"/>
    <property type="evidence" value="ECO:0007669"/>
    <property type="project" value="TreeGrafter"/>
</dbReference>
<dbReference type="InterPro" id="IPR001846">
    <property type="entry name" value="VWF_type-D"/>
</dbReference>
<feature type="domain" description="VWFD" evidence="3">
    <location>
        <begin position="2"/>
        <end position="185"/>
    </location>
</feature>
<dbReference type="PROSITE" id="PS51233">
    <property type="entry name" value="VWFD"/>
    <property type="match status" value="1"/>
</dbReference>
<dbReference type="GO" id="GO:0005615">
    <property type="term" value="C:extracellular space"/>
    <property type="evidence" value="ECO:0007669"/>
    <property type="project" value="TreeGrafter"/>
</dbReference>